<sequence length="191" mass="21158">MRRNRGNYRGASHRPAAIDLRPGHIPPPSVLGSSQATWLVPAAQPGAGANPHDKPIPLLLSDPTLAPPLALSQFPTVFFSHVTLVTSPRHDSHSAKASPKPTMAPRIAFTRKNKHAAHTHHADIVEKVAQRENDERRVIKPACLNARQRAALREQLRDVRFLKPDCADGTKINIARMLRKWEMHGPPARLE</sequence>
<evidence type="ECO:0000313" key="3">
    <source>
        <dbReference type="Proteomes" id="UP000245956"/>
    </source>
</evidence>
<proteinExistence type="predicted"/>
<evidence type="ECO:0000313" key="2">
    <source>
        <dbReference type="EMBL" id="PWI64232.1"/>
    </source>
</evidence>
<name>A0A2U3DPQ0_PURLI</name>
<dbReference type="EMBL" id="LCWV01000078">
    <property type="protein sequence ID" value="PWI64232.1"/>
    <property type="molecule type" value="Genomic_DNA"/>
</dbReference>
<accession>A0A2U3DPQ0</accession>
<evidence type="ECO:0000256" key="1">
    <source>
        <dbReference type="SAM" id="MobiDB-lite"/>
    </source>
</evidence>
<organism evidence="2 3">
    <name type="scientific">Purpureocillium lilacinum</name>
    <name type="common">Paecilomyces lilacinus</name>
    <dbReference type="NCBI Taxonomy" id="33203"/>
    <lineage>
        <taxon>Eukaryota</taxon>
        <taxon>Fungi</taxon>
        <taxon>Dikarya</taxon>
        <taxon>Ascomycota</taxon>
        <taxon>Pezizomycotina</taxon>
        <taxon>Sordariomycetes</taxon>
        <taxon>Hypocreomycetidae</taxon>
        <taxon>Hypocreales</taxon>
        <taxon>Ophiocordycipitaceae</taxon>
        <taxon>Purpureocillium</taxon>
    </lineage>
</organism>
<dbReference type="Proteomes" id="UP000245956">
    <property type="component" value="Unassembled WGS sequence"/>
</dbReference>
<feature type="region of interest" description="Disordered" evidence="1">
    <location>
        <begin position="1"/>
        <end position="23"/>
    </location>
</feature>
<comment type="caution">
    <text evidence="2">The sequence shown here is derived from an EMBL/GenBank/DDBJ whole genome shotgun (WGS) entry which is preliminary data.</text>
</comment>
<dbReference type="AlphaFoldDB" id="A0A2U3DPQ0"/>
<reference evidence="2 3" key="1">
    <citation type="journal article" date="2016" name="Front. Microbiol.">
        <title>Genome and transcriptome sequences reveal the specific parasitism of the nematophagous Purpureocillium lilacinum 36-1.</title>
        <authorList>
            <person name="Xie J."/>
            <person name="Li S."/>
            <person name="Mo C."/>
            <person name="Xiao X."/>
            <person name="Peng D."/>
            <person name="Wang G."/>
            <person name="Xiao Y."/>
        </authorList>
    </citation>
    <scope>NUCLEOTIDE SEQUENCE [LARGE SCALE GENOMIC DNA]</scope>
    <source>
        <strain evidence="2 3">36-1</strain>
    </source>
</reference>
<gene>
    <name evidence="2" type="ORF">PCL_11352</name>
</gene>
<protein>
    <submittedName>
        <fullName evidence="2">Uncharacterized protein</fullName>
    </submittedName>
</protein>